<protein>
    <recommendedName>
        <fullName evidence="5">Adhesin domain-containing protein</fullName>
    </recommendedName>
</protein>
<dbReference type="Proteomes" id="UP000723463">
    <property type="component" value="Unassembled WGS sequence"/>
</dbReference>
<keyword evidence="2" id="KW-1133">Transmembrane helix</keyword>
<proteinExistence type="predicted"/>
<evidence type="ECO:0008006" key="5">
    <source>
        <dbReference type="Google" id="ProtNLM"/>
    </source>
</evidence>
<evidence type="ECO:0000313" key="3">
    <source>
        <dbReference type="EMBL" id="KAF9547064.1"/>
    </source>
</evidence>
<gene>
    <name evidence="3" type="ORF">EC957_008913</name>
</gene>
<dbReference type="EMBL" id="JAAAXW010000047">
    <property type="protein sequence ID" value="KAF9547064.1"/>
    <property type="molecule type" value="Genomic_DNA"/>
</dbReference>
<comment type="caution">
    <text evidence="3">The sequence shown here is derived from an EMBL/GenBank/DDBJ whole genome shotgun (WGS) entry which is preliminary data.</text>
</comment>
<evidence type="ECO:0000313" key="4">
    <source>
        <dbReference type="Proteomes" id="UP000723463"/>
    </source>
</evidence>
<reference evidence="3" key="1">
    <citation type="journal article" date="2020" name="Fungal Divers.">
        <title>Resolving the Mortierellaceae phylogeny through synthesis of multi-gene phylogenetics and phylogenomics.</title>
        <authorList>
            <person name="Vandepol N."/>
            <person name="Liber J."/>
            <person name="Desiro A."/>
            <person name="Na H."/>
            <person name="Kennedy M."/>
            <person name="Barry K."/>
            <person name="Grigoriev I.V."/>
            <person name="Miller A.N."/>
            <person name="O'Donnell K."/>
            <person name="Stajich J.E."/>
            <person name="Bonito G."/>
        </authorList>
    </citation>
    <scope>NUCLEOTIDE SEQUENCE</scope>
    <source>
        <strain evidence="3">NRRL 2591</strain>
    </source>
</reference>
<keyword evidence="4" id="KW-1185">Reference proteome</keyword>
<keyword evidence="2" id="KW-0812">Transmembrane</keyword>
<name>A0A9P6K4W2_9FUNG</name>
<sequence length="465" mass="51669">MEQGHTEQTPLLGATAQDTKGNQPRSRLARWALFTVSILIFVATILVVLFVPFNDDGDGVRAVPPKLVVKDPKVRIQLGTFRKEGGRQGKEGRERKKRGLVSDVLIESVNVRALTIHVLEAKVSRDGVAGDDDVMREEKEPTLLVDRVQSDTGTFLNFFISSPDSQLPDNDKQQYGRGHGRREEEEENIVTGRLRLRIEVPLGFAGELTIDGSVLNIEGSSSLAKARFNLLHLTTDEGDIILGKSSDSNSSDDSDDRTPTLQVGHLYARIHQRGSIYIDYMGSSERGKPVRANIETQQGDITMNALQAMLSFDPEKDYPVDDEVVHFFSMVTHAGNIRMLLREGERLLSPWYVRGLVMVMARAEGGVIEGRVEIPDLQLLILDAVSDRNTALEVTEKFIGELAIVSSRRHSAIVNPYPGSNHILRFTHSERTLKKGKKMRAEDDYLILGSIHLQAVDGPAKVTFI</sequence>
<organism evidence="3 4">
    <name type="scientific">Mortierella hygrophila</name>
    <dbReference type="NCBI Taxonomy" id="979708"/>
    <lineage>
        <taxon>Eukaryota</taxon>
        <taxon>Fungi</taxon>
        <taxon>Fungi incertae sedis</taxon>
        <taxon>Mucoromycota</taxon>
        <taxon>Mortierellomycotina</taxon>
        <taxon>Mortierellomycetes</taxon>
        <taxon>Mortierellales</taxon>
        <taxon>Mortierellaceae</taxon>
        <taxon>Mortierella</taxon>
    </lineage>
</organism>
<evidence type="ECO:0000256" key="2">
    <source>
        <dbReference type="SAM" id="Phobius"/>
    </source>
</evidence>
<feature type="region of interest" description="Disordered" evidence="1">
    <location>
        <begin position="162"/>
        <end position="187"/>
    </location>
</feature>
<dbReference type="AlphaFoldDB" id="A0A9P6K4W2"/>
<feature type="transmembrane region" description="Helical" evidence="2">
    <location>
        <begin position="31"/>
        <end position="53"/>
    </location>
</feature>
<accession>A0A9P6K4W2</accession>
<keyword evidence="2" id="KW-0472">Membrane</keyword>
<evidence type="ECO:0000256" key="1">
    <source>
        <dbReference type="SAM" id="MobiDB-lite"/>
    </source>
</evidence>
<feature type="region of interest" description="Disordered" evidence="1">
    <location>
        <begin position="1"/>
        <end position="21"/>
    </location>
</feature>